<evidence type="ECO:0000256" key="1">
    <source>
        <dbReference type="RuleBase" id="RU003682"/>
    </source>
</evidence>
<evidence type="ECO:0000259" key="2">
    <source>
        <dbReference type="PROSITE" id="PS51471"/>
    </source>
</evidence>
<gene>
    <name evidence="3" type="ORF">M6B22_16305</name>
</gene>
<evidence type="ECO:0000313" key="4">
    <source>
        <dbReference type="Proteomes" id="UP001164693"/>
    </source>
</evidence>
<proteinExistence type="inferred from homology"/>
<name>A0ABY7JUS7_9ACTN</name>
<dbReference type="InterPro" id="IPR056470">
    <property type="entry name" value="BesD/HalB-like"/>
</dbReference>
<dbReference type="EMBL" id="CP097463">
    <property type="protein sequence ID" value="WAX56088.1"/>
    <property type="molecule type" value="Genomic_DNA"/>
</dbReference>
<dbReference type="PROSITE" id="PS51471">
    <property type="entry name" value="FE2OG_OXY"/>
    <property type="match status" value="1"/>
</dbReference>
<dbReference type="SUPFAM" id="SSF51197">
    <property type="entry name" value="Clavaminate synthase-like"/>
    <property type="match status" value="1"/>
</dbReference>
<keyword evidence="1" id="KW-0479">Metal-binding</keyword>
<accession>A0ABY7JUS7</accession>
<keyword evidence="1" id="KW-0560">Oxidoreductase</keyword>
<dbReference type="Pfam" id="PF23169">
    <property type="entry name" value="HalD"/>
    <property type="match status" value="1"/>
</dbReference>
<reference evidence="3" key="1">
    <citation type="submission" date="2022-05" db="EMBL/GenBank/DDBJ databases">
        <title>Jatrophihabitans sp. SB3-54 whole genome sequence.</title>
        <authorList>
            <person name="Suh M.K."/>
            <person name="Eom M.K."/>
            <person name="Kim J.S."/>
            <person name="Kim H.S."/>
            <person name="Do H.E."/>
            <person name="Shin Y.K."/>
            <person name="Lee J.-S."/>
        </authorList>
    </citation>
    <scope>NUCLEOTIDE SEQUENCE</scope>
    <source>
        <strain evidence="3">SB3-54</strain>
    </source>
</reference>
<sequence length="272" mass="29940">MTSTVTRPPYADVVDLDAYPIHRLDSDPGQALVARCRAELAADGVCNLPGFLTPAAAARMVALAEELADRAWRSDQTHTIYFEPVDDTVPAEHPRAHTVRSAKRGIAYDYIPPDAPLRRLYESDDMTRFIAAALGIATLYRSADPLDALQMTAFHPGEELGWHFDRSEFSVTVMYQQPEAGGEFVYVPGLRTADDPNYAGVQAVLQGDPSNTRVLPSAPGTLAFFHGHNALHRVTPIEGARPRINSVLTYGEVPDMKLNDLTSQLFYGRMSR</sequence>
<keyword evidence="1" id="KW-0408">Iron</keyword>
<dbReference type="RefSeq" id="WP_269442616.1">
    <property type="nucleotide sequence ID" value="NZ_CP097463.1"/>
</dbReference>
<dbReference type="Gene3D" id="2.60.120.620">
    <property type="entry name" value="q2cbj1_9rhob like domain"/>
    <property type="match status" value="1"/>
</dbReference>
<feature type="domain" description="Fe2OG dioxygenase" evidence="2">
    <location>
        <begin position="145"/>
        <end position="254"/>
    </location>
</feature>
<evidence type="ECO:0000313" key="3">
    <source>
        <dbReference type="EMBL" id="WAX56088.1"/>
    </source>
</evidence>
<comment type="similarity">
    <text evidence="1">Belongs to the iron/ascorbate-dependent oxidoreductase family.</text>
</comment>
<dbReference type="InterPro" id="IPR005123">
    <property type="entry name" value="Oxoglu/Fe-dep_dioxygenase_dom"/>
</dbReference>
<keyword evidence="4" id="KW-1185">Reference proteome</keyword>
<dbReference type="Proteomes" id="UP001164693">
    <property type="component" value="Chromosome"/>
</dbReference>
<organism evidence="3 4">
    <name type="scientific">Jatrophihabitans cynanchi</name>
    <dbReference type="NCBI Taxonomy" id="2944128"/>
    <lineage>
        <taxon>Bacteria</taxon>
        <taxon>Bacillati</taxon>
        <taxon>Actinomycetota</taxon>
        <taxon>Actinomycetes</taxon>
        <taxon>Jatrophihabitantales</taxon>
        <taxon>Jatrophihabitantaceae</taxon>
        <taxon>Jatrophihabitans</taxon>
    </lineage>
</organism>
<protein>
    <recommendedName>
        <fullName evidence="2">Fe2OG dioxygenase domain-containing protein</fullName>
    </recommendedName>
</protein>